<keyword evidence="2" id="KW-1133">Transmembrane helix</keyword>
<keyword evidence="2" id="KW-0472">Membrane</keyword>
<dbReference type="NCBIfam" id="TIGR02098">
    <property type="entry name" value="MJ0042_CXXC"/>
    <property type="match status" value="1"/>
</dbReference>
<feature type="region of interest" description="Disordered" evidence="1">
    <location>
        <begin position="48"/>
        <end position="86"/>
    </location>
</feature>
<dbReference type="EMBL" id="BAAAEN010000009">
    <property type="protein sequence ID" value="GAA0508324.1"/>
    <property type="molecule type" value="Genomic_DNA"/>
</dbReference>
<sequence>MTLATRCPQCATAFRVAPDQIKLRGGWVRCGVCNEVFDSSQSLIELDPAGGAPRPVAAGPAFPPEAPISSPEAPASPPESPVEPHVLRRRGEGLVASMQDDGSQAPTPEPTSSFSSPLAVAAGEAGVPDREATPGAESFPAAGASPKPALTDEAADGALPSVLRSRRAAPATASDGAPVQPPDAEAGAAVAVPTTPALDSAEDAHAPIVGESRPRERESRGDEAPDFLDEEARQRRRRAQWLWGLAALIALLVLLAQAAWIFRAEIATRVPMLRPAMERLCQRWQCTVGYPRAPELLVIESSSVEPWSPESPGFAPPIADEAEPVPGESAGIVLPTRQLALRMVLRNRATFPQSWPAIELSLMDLSDAVAARRVLLPSVYLSPRDFAQPLGPLQERVLRIPIETIDAHATGYRVAIFYP</sequence>
<evidence type="ECO:0000313" key="5">
    <source>
        <dbReference type="Proteomes" id="UP001501706"/>
    </source>
</evidence>
<dbReference type="InterPro" id="IPR021834">
    <property type="entry name" value="DUF3426"/>
</dbReference>
<protein>
    <submittedName>
        <fullName evidence="4">DUF3426 domain-containing protein</fullName>
    </submittedName>
</protein>
<feature type="domain" description="Zinc finger/thioredoxin putative" evidence="3">
    <location>
        <begin position="3"/>
        <end position="38"/>
    </location>
</feature>
<organism evidence="4 5">
    <name type="scientific">Pigmentiphaga daeguensis</name>
    <dbReference type="NCBI Taxonomy" id="414049"/>
    <lineage>
        <taxon>Bacteria</taxon>
        <taxon>Pseudomonadati</taxon>
        <taxon>Pseudomonadota</taxon>
        <taxon>Betaproteobacteria</taxon>
        <taxon>Burkholderiales</taxon>
        <taxon>Alcaligenaceae</taxon>
        <taxon>Pigmentiphaga</taxon>
    </lineage>
</organism>
<gene>
    <name evidence="4" type="ORF">GCM10009097_26820</name>
</gene>
<dbReference type="RefSeq" id="WP_338616239.1">
    <property type="nucleotide sequence ID" value="NZ_BAAAEN010000009.1"/>
</dbReference>
<accession>A0ABN1BZY4</accession>
<feature type="compositionally biased region" description="Basic and acidic residues" evidence="1">
    <location>
        <begin position="212"/>
        <end position="223"/>
    </location>
</feature>
<dbReference type="Pfam" id="PF13719">
    <property type="entry name" value="Zn_ribbon_5"/>
    <property type="match status" value="1"/>
</dbReference>
<feature type="compositionally biased region" description="Low complexity" evidence="1">
    <location>
        <begin position="182"/>
        <end position="197"/>
    </location>
</feature>
<evidence type="ECO:0000313" key="4">
    <source>
        <dbReference type="EMBL" id="GAA0508324.1"/>
    </source>
</evidence>
<keyword evidence="5" id="KW-1185">Reference proteome</keyword>
<comment type="caution">
    <text evidence="4">The sequence shown here is derived from an EMBL/GenBank/DDBJ whole genome shotgun (WGS) entry which is preliminary data.</text>
</comment>
<dbReference type="Proteomes" id="UP001501706">
    <property type="component" value="Unassembled WGS sequence"/>
</dbReference>
<dbReference type="Pfam" id="PF11906">
    <property type="entry name" value="DUF3426"/>
    <property type="match status" value="1"/>
</dbReference>
<evidence type="ECO:0000256" key="2">
    <source>
        <dbReference type="SAM" id="Phobius"/>
    </source>
</evidence>
<evidence type="ECO:0000259" key="3">
    <source>
        <dbReference type="Pfam" id="PF13719"/>
    </source>
</evidence>
<reference evidence="4 5" key="1">
    <citation type="journal article" date="2019" name="Int. J. Syst. Evol. Microbiol.">
        <title>The Global Catalogue of Microorganisms (GCM) 10K type strain sequencing project: providing services to taxonomists for standard genome sequencing and annotation.</title>
        <authorList>
            <consortium name="The Broad Institute Genomics Platform"/>
            <consortium name="The Broad Institute Genome Sequencing Center for Infectious Disease"/>
            <person name="Wu L."/>
            <person name="Ma J."/>
        </authorList>
    </citation>
    <scope>NUCLEOTIDE SEQUENCE [LARGE SCALE GENOMIC DNA]</scope>
    <source>
        <strain evidence="4 5">JCM 14330</strain>
    </source>
</reference>
<feature type="compositionally biased region" description="Low complexity" evidence="1">
    <location>
        <begin position="48"/>
        <end position="60"/>
    </location>
</feature>
<feature type="transmembrane region" description="Helical" evidence="2">
    <location>
        <begin position="241"/>
        <end position="262"/>
    </location>
</feature>
<keyword evidence="2" id="KW-0812">Transmembrane</keyword>
<name>A0ABN1BZY4_9BURK</name>
<dbReference type="InterPro" id="IPR011723">
    <property type="entry name" value="Znf/thioredoxin_put"/>
</dbReference>
<feature type="region of interest" description="Disordered" evidence="1">
    <location>
        <begin position="98"/>
        <end position="152"/>
    </location>
</feature>
<evidence type="ECO:0000256" key="1">
    <source>
        <dbReference type="SAM" id="MobiDB-lite"/>
    </source>
</evidence>
<proteinExistence type="predicted"/>
<feature type="region of interest" description="Disordered" evidence="1">
    <location>
        <begin position="166"/>
        <end position="228"/>
    </location>
</feature>